<reference evidence="2" key="1">
    <citation type="submission" date="2023-01" db="EMBL/GenBank/DDBJ databases">
        <authorList>
            <person name="Van Ghelder C."/>
            <person name="Rancurel C."/>
        </authorList>
    </citation>
    <scope>NUCLEOTIDE SEQUENCE</scope>
    <source>
        <strain evidence="2">CNCM I-4278</strain>
    </source>
</reference>
<dbReference type="AlphaFoldDB" id="A0A9W4XZ24"/>
<dbReference type="InterPro" id="IPR052895">
    <property type="entry name" value="HetReg/Transcr_Mod"/>
</dbReference>
<protein>
    <recommendedName>
        <fullName evidence="1">Heterokaryon incompatibility domain-containing protein</fullName>
    </recommendedName>
</protein>
<proteinExistence type="predicted"/>
<sequence>MANNTERKKHDSSSYINFAHLEEHRHMPLEIERSIRVIELSPAPNDDEGAPIVCSLRQIPLDAETKYKNRYHALSYVWGGRTGSEAIICDGKKLLVTPNCMQALRTIRANIELLLNIDYLWVDAICIDQKEDPSGKGEKSHQVALMGEVYQHARSVIIWLGHISRAATQHLEYMKKVGKHHMHRKRVKRHYKHMAKVNKHYKVTKDNPPKRQLMAEAKIEKWIERIKISAKNAASVKGTRSFWGPVHECPWFWRVWTLQEIAFARRPVLLYMPKNERKARRMSWVDAESTKKWWDINNFGTFNDWYMIPDRLTMSSMLGLLPSMTTDRRNYNSKCLKAFSYLWMKTLHILEAVDERDYVYGLDAVLRNIGLELLEIDYSIPWEAVFERFTCKYLVHTQDVSLLIQAPRYKRSEKLASWAFDFKSPSPTRSYIRVPLDEYTGVNSLISKKSGQLSFAGRRITKIRYSDDISGATERARLFEEYKPIPPFNQSRALAQLKIWLKKARKVLSQMSDRDMARTLKLLVICPREESFFADAALDYLEEVSQELQYLLHEDDALADTGSTSIAFRPRELCEGDYDSIDSLLAVDKSATQTSDATSLTLENDKNYKVTELPDLIKKWLQVCNLLITTNGKLGFGFCTILPEDEVVLIHGCKIPIVVRPKADKFQYVAPAHFVDLIDPYLATNDDPSVMEEFTLV</sequence>
<dbReference type="PANTHER" id="PTHR24148">
    <property type="entry name" value="ANKYRIN REPEAT DOMAIN-CONTAINING PROTEIN 39 HOMOLOG-RELATED"/>
    <property type="match status" value="1"/>
</dbReference>
<evidence type="ECO:0000259" key="1">
    <source>
        <dbReference type="Pfam" id="PF06985"/>
    </source>
</evidence>
<dbReference type="Pfam" id="PF06985">
    <property type="entry name" value="HET"/>
    <property type="match status" value="1"/>
</dbReference>
<accession>A0A9W4XZ24</accession>
<name>A0A9W4XZ24_9PLEO</name>
<evidence type="ECO:0000313" key="3">
    <source>
        <dbReference type="Proteomes" id="UP001152607"/>
    </source>
</evidence>
<organism evidence="2 3">
    <name type="scientific">Periconia digitata</name>
    <dbReference type="NCBI Taxonomy" id="1303443"/>
    <lineage>
        <taxon>Eukaryota</taxon>
        <taxon>Fungi</taxon>
        <taxon>Dikarya</taxon>
        <taxon>Ascomycota</taxon>
        <taxon>Pezizomycotina</taxon>
        <taxon>Dothideomycetes</taxon>
        <taxon>Pleosporomycetidae</taxon>
        <taxon>Pleosporales</taxon>
        <taxon>Massarineae</taxon>
        <taxon>Periconiaceae</taxon>
        <taxon>Periconia</taxon>
    </lineage>
</organism>
<dbReference type="InterPro" id="IPR010730">
    <property type="entry name" value="HET"/>
</dbReference>
<dbReference type="PANTHER" id="PTHR24148:SF64">
    <property type="entry name" value="HETEROKARYON INCOMPATIBILITY DOMAIN-CONTAINING PROTEIN"/>
    <property type="match status" value="1"/>
</dbReference>
<dbReference type="Pfam" id="PF26639">
    <property type="entry name" value="Het-6_barrel"/>
    <property type="match status" value="1"/>
</dbReference>
<dbReference type="EMBL" id="CAOQHR010000011">
    <property type="protein sequence ID" value="CAI6341122.1"/>
    <property type="molecule type" value="Genomic_DNA"/>
</dbReference>
<keyword evidence="3" id="KW-1185">Reference proteome</keyword>
<gene>
    <name evidence="2" type="ORF">PDIGIT_LOCUS14313</name>
</gene>
<comment type="caution">
    <text evidence="2">The sequence shown here is derived from an EMBL/GenBank/DDBJ whole genome shotgun (WGS) entry which is preliminary data.</text>
</comment>
<dbReference type="OrthoDB" id="194358at2759"/>
<feature type="domain" description="Heterokaryon incompatibility" evidence="1">
    <location>
        <begin position="71"/>
        <end position="260"/>
    </location>
</feature>
<evidence type="ECO:0000313" key="2">
    <source>
        <dbReference type="EMBL" id="CAI6341122.1"/>
    </source>
</evidence>
<dbReference type="Proteomes" id="UP001152607">
    <property type="component" value="Unassembled WGS sequence"/>
</dbReference>